<keyword evidence="1" id="KW-1133">Transmembrane helix</keyword>
<organism evidence="2 3">
    <name type="scientific">Trichomonas vaginalis (strain ATCC PRA-98 / G3)</name>
    <dbReference type="NCBI Taxonomy" id="412133"/>
    <lineage>
        <taxon>Eukaryota</taxon>
        <taxon>Metamonada</taxon>
        <taxon>Parabasalia</taxon>
        <taxon>Trichomonadida</taxon>
        <taxon>Trichomonadidae</taxon>
        <taxon>Trichomonas</taxon>
    </lineage>
</organism>
<evidence type="ECO:0000313" key="3">
    <source>
        <dbReference type="Proteomes" id="UP000001542"/>
    </source>
</evidence>
<reference evidence="2" key="2">
    <citation type="journal article" date="2007" name="Science">
        <title>Draft genome sequence of the sexually transmitted pathogen Trichomonas vaginalis.</title>
        <authorList>
            <person name="Carlton J.M."/>
            <person name="Hirt R.P."/>
            <person name="Silva J.C."/>
            <person name="Delcher A.L."/>
            <person name="Schatz M."/>
            <person name="Zhao Q."/>
            <person name="Wortman J.R."/>
            <person name="Bidwell S.L."/>
            <person name="Alsmark U.C.M."/>
            <person name="Besteiro S."/>
            <person name="Sicheritz-Ponten T."/>
            <person name="Noel C.J."/>
            <person name="Dacks J.B."/>
            <person name="Foster P.G."/>
            <person name="Simillion C."/>
            <person name="Van de Peer Y."/>
            <person name="Miranda-Saavedra D."/>
            <person name="Barton G.J."/>
            <person name="Westrop G.D."/>
            <person name="Mueller S."/>
            <person name="Dessi D."/>
            <person name="Fiori P.L."/>
            <person name="Ren Q."/>
            <person name="Paulsen I."/>
            <person name="Zhang H."/>
            <person name="Bastida-Corcuera F.D."/>
            <person name="Simoes-Barbosa A."/>
            <person name="Brown M.T."/>
            <person name="Hayes R.D."/>
            <person name="Mukherjee M."/>
            <person name="Okumura C.Y."/>
            <person name="Schneider R."/>
            <person name="Smith A.J."/>
            <person name="Vanacova S."/>
            <person name="Villalvazo M."/>
            <person name="Haas B.J."/>
            <person name="Pertea M."/>
            <person name="Feldblyum T.V."/>
            <person name="Utterback T.R."/>
            <person name="Shu C.L."/>
            <person name="Osoegawa K."/>
            <person name="de Jong P.J."/>
            <person name="Hrdy I."/>
            <person name="Horvathova L."/>
            <person name="Zubacova Z."/>
            <person name="Dolezal P."/>
            <person name="Malik S.B."/>
            <person name="Logsdon J.M. Jr."/>
            <person name="Henze K."/>
            <person name="Gupta A."/>
            <person name="Wang C.C."/>
            <person name="Dunne R.L."/>
            <person name="Upcroft J.A."/>
            <person name="Upcroft P."/>
            <person name="White O."/>
            <person name="Salzberg S.L."/>
            <person name="Tang P."/>
            <person name="Chiu C.-H."/>
            <person name="Lee Y.-S."/>
            <person name="Embley T.M."/>
            <person name="Coombs G.H."/>
            <person name="Mottram J.C."/>
            <person name="Tachezy J."/>
            <person name="Fraser-Liggett C.M."/>
            <person name="Johnson P.J."/>
        </authorList>
    </citation>
    <scope>NUCLEOTIDE SEQUENCE [LARGE SCALE GENOMIC DNA]</scope>
    <source>
        <strain evidence="2">G3</strain>
    </source>
</reference>
<protein>
    <recommendedName>
        <fullName evidence="4">Transmembrane protein</fullName>
    </recommendedName>
</protein>
<dbReference type="RefSeq" id="XP_001302383.1">
    <property type="nucleotide sequence ID" value="XM_001302382.1"/>
</dbReference>
<accession>A2G075</accession>
<keyword evidence="3" id="KW-1185">Reference proteome</keyword>
<feature type="transmembrane region" description="Helical" evidence="1">
    <location>
        <begin position="95"/>
        <end position="115"/>
    </location>
</feature>
<evidence type="ECO:0008006" key="4">
    <source>
        <dbReference type="Google" id="ProtNLM"/>
    </source>
</evidence>
<reference evidence="2" key="1">
    <citation type="submission" date="2006-10" db="EMBL/GenBank/DDBJ databases">
        <authorList>
            <person name="Amadeo P."/>
            <person name="Zhao Q."/>
            <person name="Wortman J."/>
            <person name="Fraser-Liggett C."/>
            <person name="Carlton J."/>
        </authorList>
    </citation>
    <scope>NUCLEOTIDE SEQUENCE</scope>
    <source>
        <strain evidence="2">G3</strain>
    </source>
</reference>
<dbReference type="Proteomes" id="UP000001542">
    <property type="component" value="Unassembled WGS sequence"/>
</dbReference>
<dbReference type="VEuPathDB" id="TrichDB:TVAG_104900"/>
<keyword evidence="1" id="KW-0812">Transmembrane</keyword>
<sequence length="247" mass="28349">MNANNIAQQRYDHARQIIYNTILPRIYQLIFETPQFPFWFTSNCLWAICVASKATDGKKFRIPLSFVLTALMTFVPTELSAFFIGKESPLKQSLYSVYLCILLWAITEIYTSSLLQKFKKYLGLIAAPLHTFNMMRILHYYTDETRKISWESALVCGILLSISDIAIERIFKFFIKGTDSPFTRGTAFLRIISAFVIFFLLTEETPAMIVFGVLPYKPVGLVIAVLYASMEFAVLADDIFTPKEKTY</sequence>
<name>A2G075_TRIV3</name>
<dbReference type="VEuPathDB" id="TrichDB:TVAGG3_0045440"/>
<feature type="transmembrane region" description="Helical" evidence="1">
    <location>
        <begin position="148"/>
        <end position="167"/>
    </location>
</feature>
<proteinExistence type="predicted"/>
<evidence type="ECO:0000313" key="2">
    <source>
        <dbReference type="EMBL" id="EAX89453.1"/>
    </source>
</evidence>
<dbReference type="KEGG" id="tva:4747124"/>
<dbReference type="AlphaFoldDB" id="A2G075"/>
<gene>
    <name evidence="2" type="ORF">TVAG_104900</name>
</gene>
<feature type="transmembrane region" description="Helical" evidence="1">
    <location>
        <begin position="188"/>
        <end position="213"/>
    </location>
</feature>
<dbReference type="EMBL" id="DS114199">
    <property type="protein sequence ID" value="EAX89453.1"/>
    <property type="molecule type" value="Genomic_DNA"/>
</dbReference>
<dbReference type="InParanoid" id="A2G075"/>
<evidence type="ECO:0000256" key="1">
    <source>
        <dbReference type="SAM" id="Phobius"/>
    </source>
</evidence>
<feature type="transmembrane region" description="Helical" evidence="1">
    <location>
        <begin position="219"/>
        <end position="240"/>
    </location>
</feature>
<feature type="transmembrane region" description="Helical" evidence="1">
    <location>
        <begin position="62"/>
        <end position="83"/>
    </location>
</feature>
<keyword evidence="1" id="KW-0472">Membrane</keyword>